<dbReference type="GO" id="GO:0016274">
    <property type="term" value="F:protein-arginine N-methyltransferase activity"/>
    <property type="evidence" value="ECO:0007669"/>
    <property type="project" value="InterPro"/>
</dbReference>
<dbReference type="Gene3D" id="3.40.50.150">
    <property type="entry name" value="Vaccinia Virus protein VP39"/>
    <property type="match status" value="1"/>
</dbReference>
<keyword evidence="1" id="KW-0949">S-adenosyl-L-methionine</keyword>
<evidence type="ECO:0000313" key="2">
    <source>
        <dbReference type="EnsemblMetazoa" id="XP_019861060.1"/>
    </source>
</evidence>
<keyword evidence="3" id="KW-1185">Reference proteome</keyword>
<dbReference type="Pfam" id="PF06325">
    <property type="entry name" value="PrmA"/>
    <property type="match status" value="1"/>
</dbReference>
<dbReference type="GeneID" id="109589406"/>
<dbReference type="RefSeq" id="XP_019861060.1">
    <property type="nucleotide sequence ID" value="XM_020005501.1"/>
</dbReference>
<evidence type="ECO:0000313" key="3">
    <source>
        <dbReference type="Proteomes" id="UP000007879"/>
    </source>
</evidence>
<sequence length="157" mass="17887">MFASKYNPVTGKNEWIVTNKDYDDMETDLSQEFSRSHYGDMVHDTERNGKYYYGLRWAICHWESKGVEPLVLDIGTGTGLLAMMAGRWGATNIAACEVLSPMVKIAKEVVKVNGYDKVIKIINKRSTELTVGLGNNNNNIKIIIMIMNIYMFIYLVY</sequence>
<dbReference type="PANTHER" id="PTHR11006">
    <property type="entry name" value="PROTEIN ARGININE N-METHYLTRANSFERASE"/>
    <property type="match status" value="1"/>
</dbReference>
<dbReference type="GO" id="GO:0042054">
    <property type="term" value="F:histone methyltransferase activity"/>
    <property type="evidence" value="ECO:0007669"/>
    <property type="project" value="TreeGrafter"/>
</dbReference>
<evidence type="ECO:0008006" key="4">
    <source>
        <dbReference type="Google" id="ProtNLM"/>
    </source>
</evidence>
<dbReference type="AlphaFoldDB" id="A0AAN0JV82"/>
<accession>A0AAN0JV82</accession>
<dbReference type="KEGG" id="aqu:109589406"/>
<reference evidence="3" key="1">
    <citation type="journal article" date="2010" name="Nature">
        <title>The Amphimedon queenslandica genome and the evolution of animal complexity.</title>
        <authorList>
            <person name="Srivastava M."/>
            <person name="Simakov O."/>
            <person name="Chapman J."/>
            <person name="Fahey B."/>
            <person name="Gauthier M.E."/>
            <person name="Mitros T."/>
            <person name="Richards G.S."/>
            <person name="Conaco C."/>
            <person name="Dacre M."/>
            <person name="Hellsten U."/>
            <person name="Larroux C."/>
            <person name="Putnam N.H."/>
            <person name="Stanke M."/>
            <person name="Adamska M."/>
            <person name="Darling A."/>
            <person name="Degnan S.M."/>
            <person name="Oakley T.H."/>
            <person name="Plachetzki D.C."/>
            <person name="Zhai Y."/>
            <person name="Adamski M."/>
            <person name="Calcino A."/>
            <person name="Cummins S.F."/>
            <person name="Goodstein D.M."/>
            <person name="Harris C."/>
            <person name="Jackson D.J."/>
            <person name="Leys S.P."/>
            <person name="Shu S."/>
            <person name="Woodcroft B.J."/>
            <person name="Vervoort M."/>
            <person name="Kosik K.S."/>
            <person name="Manning G."/>
            <person name="Degnan B.M."/>
            <person name="Rokhsar D.S."/>
        </authorList>
    </citation>
    <scope>NUCLEOTIDE SEQUENCE [LARGE SCALE GENOMIC DNA]</scope>
</reference>
<dbReference type="InterPro" id="IPR025799">
    <property type="entry name" value="Arg_MeTrfase"/>
</dbReference>
<dbReference type="PANTHER" id="PTHR11006:SF4">
    <property type="entry name" value="PROTEIN ARGININE N-METHYLTRANSFERASE 7"/>
    <property type="match status" value="1"/>
</dbReference>
<protein>
    <recommendedName>
        <fullName evidence="4">Methyltransferase domain-containing protein</fullName>
    </recommendedName>
</protein>
<organism evidence="2 3">
    <name type="scientific">Amphimedon queenslandica</name>
    <name type="common">Sponge</name>
    <dbReference type="NCBI Taxonomy" id="400682"/>
    <lineage>
        <taxon>Eukaryota</taxon>
        <taxon>Metazoa</taxon>
        <taxon>Porifera</taxon>
        <taxon>Demospongiae</taxon>
        <taxon>Heteroscleromorpha</taxon>
        <taxon>Haplosclerida</taxon>
        <taxon>Niphatidae</taxon>
        <taxon>Amphimedon</taxon>
    </lineage>
</organism>
<proteinExistence type="predicted"/>
<evidence type="ECO:0000256" key="1">
    <source>
        <dbReference type="ARBA" id="ARBA00022691"/>
    </source>
</evidence>
<name>A0AAN0JV82_AMPQE</name>
<dbReference type="InterPro" id="IPR029063">
    <property type="entry name" value="SAM-dependent_MTases_sf"/>
</dbReference>
<reference evidence="2" key="2">
    <citation type="submission" date="2024-06" db="UniProtKB">
        <authorList>
            <consortium name="EnsemblMetazoa"/>
        </authorList>
    </citation>
    <scope>IDENTIFICATION</scope>
</reference>
<dbReference type="EnsemblMetazoa" id="XM_020005501.1">
    <property type="protein sequence ID" value="XP_019861060.1"/>
    <property type="gene ID" value="LOC109589406"/>
</dbReference>
<dbReference type="CDD" id="cd02440">
    <property type="entry name" value="AdoMet_MTases"/>
    <property type="match status" value="1"/>
</dbReference>
<dbReference type="SUPFAM" id="SSF53335">
    <property type="entry name" value="S-adenosyl-L-methionine-dependent methyltransferases"/>
    <property type="match status" value="1"/>
</dbReference>
<dbReference type="Proteomes" id="UP000007879">
    <property type="component" value="Unassembled WGS sequence"/>
</dbReference>